<dbReference type="RefSeq" id="WP_380670987.1">
    <property type="nucleotide sequence ID" value="NZ_JBHTCJ010000011.1"/>
</dbReference>
<evidence type="ECO:0000313" key="3">
    <source>
        <dbReference type="Proteomes" id="UP001596504"/>
    </source>
</evidence>
<evidence type="ECO:0000313" key="2">
    <source>
        <dbReference type="EMBL" id="MFC7343767.1"/>
    </source>
</evidence>
<reference evidence="3" key="1">
    <citation type="journal article" date="2019" name="Int. J. Syst. Evol. Microbiol.">
        <title>The Global Catalogue of Microorganisms (GCM) 10K type strain sequencing project: providing services to taxonomists for standard genome sequencing and annotation.</title>
        <authorList>
            <consortium name="The Broad Institute Genomics Platform"/>
            <consortium name="The Broad Institute Genome Sequencing Center for Infectious Disease"/>
            <person name="Wu L."/>
            <person name="Ma J."/>
        </authorList>
    </citation>
    <scope>NUCLEOTIDE SEQUENCE [LARGE SCALE GENOMIC DNA]</scope>
    <source>
        <strain evidence="3">WLHS5</strain>
    </source>
</reference>
<feature type="transmembrane region" description="Helical" evidence="1">
    <location>
        <begin position="145"/>
        <end position="173"/>
    </location>
</feature>
<organism evidence="2 3">
    <name type="scientific">Saccharopolyspora griseoalba</name>
    <dbReference type="NCBI Taxonomy" id="1431848"/>
    <lineage>
        <taxon>Bacteria</taxon>
        <taxon>Bacillati</taxon>
        <taxon>Actinomycetota</taxon>
        <taxon>Actinomycetes</taxon>
        <taxon>Pseudonocardiales</taxon>
        <taxon>Pseudonocardiaceae</taxon>
        <taxon>Saccharopolyspora</taxon>
    </lineage>
</organism>
<protein>
    <recommendedName>
        <fullName evidence="4">PAP2 superfamily protein</fullName>
    </recommendedName>
</protein>
<sequence length="205" mass="20937">MSAEVTPTAGRRSGTDRFARLLSEVGAPWVIVLVLPVAVARQATHHVGAALGWGLLVALTSSILPMGVMVWGARTGRWDGHHARDRAGRLVPFIALIGMSAVGLVLLVALGAPWLLIALDISMIAALLVTGAITARWKISMHAAVAAGAVATLAVLHGPAAWALLLAVAAISWSRVHLGDHTPAQVAAGALVGLTFGGALFAGLA</sequence>
<dbReference type="InterPro" id="IPR036938">
    <property type="entry name" value="PAP2/HPO_sf"/>
</dbReference>
<keyword evidence="3" id="KW-1185">Reference proteome</keyword>
<feature type="transmembrane region" description="Helical" evidence="1">
    <location>
        <begin position="21"/>
        <end position="39"/>
    </location>
</feature>
<keyword evidence="1" id="KW-0812">Transmembrane</keyword>
<name>A0ABW2LNC7_9PSEU</name>
<keyword evidence="1" id="KW-1133">Transmembrane helix</keyword>
<dbReference type="SUPFAM" id="SSF48317">
    <property type="entry name" value="Acid phosphatase/Vanadium-dependent haloperoxidase"/>
    <property type="match status" value="1"/>
</dbReference>
<feature type="transmembrane region" description="Helical" evidence="1">
    <location>
        <begin position="51"/>
        <end position="70"/>
    </location>
</feature>
<proteinExistence type="predicted"/>
<dbReference type="Proteomes" id="UP001596504">
    <property type="component" value="Unassembled WGS sequence"/>
</dbReference>
<keyword evidence="1" id="KW-0472">Membrane</keyword>
<accession>A0ABW2LNC7</accession>
<evidence type="ECO:0000256" key="1">
    <source>
        <dbReference type="SAM" id="Phobius"/>
    </source>
</evidence>
<feature type="transmembrane region" description="Helical" evidence="1">
    <location>
        <begin position="185"/>
        <end position="204"/>
    </location>
</feature>
<dbReference type="EMBL" id="JBHTCJ010000011">
    <property type="protein sequence ID" value="MFC7343767.1"/>
    <property type="molecule type" value="Genomic_DNA"/>
</dbReference>
<comment type="caution">
    <text evidence="2">The sequence shown here is derived from an EMBL/GenBank/DDBJ whole genome shotgun (WGS) entry which is preliminary data.</text>
</comment>
<feature type="transmembrane region" description="Helical" evidence="1">
    <location>
        <begin position="90"/>
        <end position="108"/>
    </location>
</feature>
<gene>
    <name evidence="2" type="ORF">ACFQRI_20370</name>
</gene>
<feature type="transmembrane region" description="Helical" evidence="1">
    <location>
        <begin position="114"/>
        <end position="133"/>
    </location>
</feature>
<dbReference type="Gene3D" id="1.20.144.10">
    <property type="entry name" value="Phosphatidic acid phosphatase type 2/haloperoxidase"/>
    <property type="match status" value="1"/>
</dbReference>
<evidence type="ECO:0008006" key="4">
    <source>
        <dbReference type="Google" id="ProtNLM"/>
    </source>
</evidence>